<dbReference type="Gene3D" id="3.20.20.140">
    <property type="entry name" value="Metal-dependent hydrolases"/>
    <property type="match status" value="1"/>
</dbReference>
<dbReference type="InterPro" id="IPR011059">
    <property type="entry name" value="Metal-dep_hydrolase_composite"/>
</dbReference>
<dbReference type="SUPFAM" id="SSF51338">
    <property type="entry name" value="Composite domain of metallo-dependent hydrolases"/>
    <property type="match status" value="1"/>
</dbReference>
<proteinExistence type="predicted"/>
<dbReference type="CDD" id="cd01293">
    <property type="entry name" value="Bact_CD"/>
    <property type="match status" value="1"/>
</dbReference>
<feature type="domain" description="Amidohydrolase-related" evidence="1">
    <location>
        <begin position="48"/>
        <end position="386"/>
    </location>
</feature>
<dbReference type="InterPro" id="IPR006680">
    <property type="entry name" value="Amidohydro-rel"/>
</dbReference>
<dbReference type="InterPro" id="IPR032466">
    <property type="entry name" value="Metal_Hydrolase"/>
</dbReference>
<reference evidence="2 3" key="1">
    <citation type="submission" date="2023-05" db="EMBL/GenBank/DDBJ databases">
        <title>Draft genome sequence of Streptomyces sp. B-S-A6 isolated from a cave soil in Thailand.</title>
        <authorList>
            <person name="Chamroensaksri N."/>
            <person name="Muangham S."/>
        </authorList>
    </citation>
    <scope>NUCLEOTIDE SEQUENCE [LARGE SCALE GENOMIC DNA]</scope>
    <source>
        <strain evidence="2 3">B-S-A6</strain>
    </source>
</reference>
<evidence type="ECO:0000259" key="1">
    <source>
        <dbReference type="Pfam" id="PF01979"/>
    </source>
</evidence>
<dbReference type="PANTHER" id="PTHR32027:SF9">
    <property type="entry name" value="BLL3847 PROTEIN"/>
    <property type="match status" value="1"/>
</dbReference>
<keyword evidence="3" id="KW-1185">Reference proteome</keyword>
<protein>
    <submittedName>
        <fullName evidence="2">Amidohydrolase family protein</fullName>
    </submittedName>
</protein>
<gene>
    <name evidence="2" type="ORF">QIS96_10365</name>
</gene>
<dbReference type="Gene3D" id="2.30.40.10">
    <property type="entry name" value="Urease, subunit C, domain 1"/>
    <property type="match status" value="1"/>
</dbReference>
<comment type="caution">
    <text evidence="2">The sequence shown here is derived from an EMBL/GenBank/DDBJ whole genome shotgun (WGS) entry which is preliminary data.</text>
</comment>
<dbReference type="Proteomes" id="UP001223978">
    <property type="component" value="Unassembled WGS sequence"/>
</dbReference>
<dbReference type="PANTHER" id="PTHR32027">
    <property type="entry name" value="CYTOSINE DEAMINASE"/>
    <property type="match status" value="1"/>
</dbReference>
<evidence type="ECO:0000313" key="2">
    <source>
        <dbReference type="EMBL" id="MDI3404223.1"/>
    </source>
</evidence>
<dbReference type="InterPro" id="IPR052349">
    <property type="entry name" value="Metallo-hydrolase_Enzymes"/>
</dbReference>
<dbReference type="SUPFAM" id="SSF51556">
    <property type="entry name" value="Metallo-dependent hydrolases"/>
    <property type="match status" value="1"/>
</dbReference>
<dbReference type="EMBL" id="JASCIQ010000008">
    <property type="protein sequence ID" value="MDI3404223.1"/>
    <property type="molecule type" value="Genomic_DNA"/>
</dbReference>
<dbReference type="Pfam" id="PF01979">
    <property type="entry name" value="Amidohydro_1"/>
    <property type="match status" value="1"/>
</dbReference>
<organism evidence="2 3">
    <name type="scientific">Streptomyces cavernicola</name>
    <dbReference type="NCBI Taxonomy" id="3043613"/>
    <lineage>
        <taxon>Bacteria</taxon>
        <taxon>Bacillati</taxon>
        <taxon>Actinomycetota</taxon>
        <taxon>Actinomycetes</taxon>
        <taxon>Kitasatosporales</taxon>
        <taxon>Streptomycetaceae</taxon>
        <taxon>Streptomyces</taxon>
    </lineage>
</organism>
<accession>A0ABT6S7Z0</accession>
<dbReference type="NCBIfam" id="NF004636">
    <property type="entry name" value="PRK05985.1"/>
    <property type="match status" value="1"/>
</dbReference>
<evidence type="ECO:0000313" key="3">
    <source>
        <dbReference type="Proteomes" id="UP001223978"/>
    </source>
</evidence>
<sequence length="404" mass="41909">MTHVLFTAIRLPGTGVHDLLVSEGRIAAVDPSALPEGCVTVEGGGDLALPAPVDAHIHPDKTTWGQPWLSREPAATLRDLIDGEVAARSTMTASVEERSGALMDRAVTRGTRAMRAHVDVAPVYGLANVHGVRAAADKRADLLDVQIVAFPQLGLLTAPGTAELIEQALDEGADIVGGLDPVGVDGDLHGHLDVLFGLAERHGVPIDLHLHDRGPSGLAQIAEIARRTTALGMAGRVTVSHAFCLGELEGVELAKAGEQLAEAGVAAVTCALGADPVVPFGPLTARGARVAAGSDGIRDPWTPFGDGDMINRAHLLAYRTDARTDAELAACYDLVAHGGAALLGLERSGLDIGDPADFVLLPAESAVQAVVDRPLPSLVVRAGRVVARDGRLVDLGQLSERASR</sequence>
<dbReference type="RefSeq" id="WP_282542172.1">
    <property type="nucleotide sequence ID" value="NZ_JASCIQ010000008.1"/>
</dbReference>
<name>A0ABT6S7Z0_9ACTN</name>